<dbReference type="RefSeq" id="WP_324178797.1">
    <property type="nucleotide sequence ID" value="NZ_BAABAW010000003.1"/>
</dbReference>
<dbReference type="EMBL" id="JAYKLX010000002">
    <property type="protein sequence ID" value="MEB3344759.1"/>
    <property type="molecule type" value="Genomic_DNA"/>
</dbReference>
<protein>
    <submittedName>
        <fullName evidence="5">Type 1 glutamine amidotransferase domain-containing protein</fullName>
    </submittedName>
</protein>
<comment type="similarity">
    <text evidence="3">Belongs to the peptidase C56 family. HSP31-like subfamily.</text>
</comment>
<evidence type="ECO:0000256" key="2">
    <source>
        <dbReference type="ARBA" id="ARBA00023239"/>
    </source>
</evidence>
<sequence length="264" mass="29390">MKKRRSNNISLLRVVFFKFYTVFFLINISSCQSDKVSKGKILIVVSNTEYMDDAQEYFAGNNLWEVAPPYHVFVSHGYAVDFVSPKGTKVPFSMDPIGISSYTIKYEKFNHKVENSLTPNEVDFKEYKAVYIGGGYGSLFDVADNQELLSLMASIYENQGIIGGCGHGPGAFANVKLSNGEYMVSGKKVTGFPNSTEITKSWAKQGTLLQTTVEDNLRKNGAIFQSKSDLNNKHDVVIDERIISTMFLPSSAIVAKEIIKLIDN</sequence>
<accession>A0ABU5ZRR3</accession>
<keyword evidence="2" id="KW-0456">Lyase</keyword>
<organism evidence="5 6">
    <name type="scientific">Aquimarina gracilis</name>
    <dbReference type="NCBI Taxonomy" id="874422"/>
    <lineage>
        <taxon>Bacteria</taxon>
        <taxon>Pseudomonadati</taxon>
        <taxon>Bacteroidota</taxon>
        <taxon>Flavobacteriia</taxon>
        <taxon>Flavobacteriales</taxon>
        <taxon>Flavobacteriaceae</taxon>
        <taxon>Aquimarina</taxon>
    </lineage>
</organism>
<proteinExistence type="inferred from homology"/>
<name>A0ABU5ZRR3_9FLAO</name>
<dbReference type="InterPro" id="IPR002818">
    <property type="entry name" value="DJ-1/PfpI"/>
</dbReference>
<dbReference type="Pfam" id="PF01965">
    <property type="entry name" value="DJ-1_PfpI"/>
    <property type="match status" value="1"/>
</dbReference>
<dbReference type="PANTHER" id="PTHR48094">
    <property type="entry name" value="PROTEIN/NUCLEIC ACID DEGLYCASE DJ-1-RELATED"/>
    <property type="match status" value="1"/>
</dbReference>
<reference evidence="5 6" key="1">
    <citation type="journal article" date="2013" name="Int. J. Syst. Evol. Microbiol.">
        <title>Aquimarina gracilis sp. nov., isolated from the gut microflora of a mussel, Mytilus coruscus, and emended description of Aquimarina spongiae.</title>
        <authorList>
            <person name="Park S.C."/>
            <person name="Choe H.N."/>
            <person name="Baik K.S."/>
            <person name="Seong C.N."/>
        </authorList>
    </citation>
    <scope>NUCLEOTIDE SEQUENCE [LARGE SCALE GENOMIC DNA]</scope>
    <source>
        <strain evidence="5 6">PSC32</strain>
    </source>
</reference>
<dbReference type="InterPro" id="IPR050325">
    <property type="entry name" value="Prot/Nucl_acid_deglycase"/>
</dbReference>
<dbReference type="CDD" id="cd03141">
    <property type="entry name" value="GATase1_Hsp31_like"/>
    <property type="match status" value="1"/>
</dbReference>
<dbReference type="Gene3D" id="3.40.50.880">
    <property type="match status" value="1"/>
</dbReference>
<dbReference type="PANTHER" id="PTHR48094:SF11">
    <property type="entry name" value="GLUTATHIONE-INDEPENDENT GLYOXALASE HSP31-RELATED"/>
    <property type="match status" value="1"/>
</dbReference>
<keyword evidence="5" id="KW-0315">Glutamine amidotransferase</keyword>
<gene>
    <name evidence="5" type="ORF">U6A24_04775</name>
</gene>
<keyword evidence="6" id="KW-1185">Reference proteome</keyword>
<evidence type="ECO:0000256" key="3">
    <source>
        <dbReference type="ARBA" id="ARBA00038493"/>
    </source>
</evidence>
<evidence type="ECO:0000313" key="5">
    <source>
        <dbReference type="EMBL" id="MEB3344759.1"/>
    </source>
</evidence>
<dbReference type="Proteomes" id="UP001327027">
    <property type="component" value="Unassembled WGS sequence"/>
</dbReference>
<keyword evidence="1" id="KW-0346">Stress response</keyword>
<dbReference type="SUPFAM" id="SSF52317">
    <property type="entry name" value="Class I glutamine amidotransferase-like"/>
    <property type="match status" value="1"/>
</dbReference>
<dbReference type="InterPro" id="IPR029062">
    <property type="entry name" value="Class_I_gatase-like"/>
</dbReference>
<comment type="caution">
    <text evidence="5">The sequence shown here is derived from an EMBL/GenBank/DDBJ whole genome shotgun (WGS) entry which is preliminary data.</text>
</comment>
<feature type="domain" description="DJ-1/PfpI" evidence="4">
    <location>
        <begin position="62"/>
        <end position="196"/>
    </location>
</feature>
<evidence type="ECO:0000259" key="4">
    <source>
        <dbReference type="Pfam" id="PF01965"/>
    </source>
</evidence>
<evidence type="ECO:0000256" key="1">
    <source>
        <dbReference type="ARBA" id="ARBA00023016"/>
    </source>
</evidence>
<evidence type="ECO:0000313" key="6">
    <source>
        <dbReference type="Proteomes" id="UP001327027"/>
    </source>
</evidence>